<dbReference type="GO" id="GO:0034485">
    <property type="term" value="F:phosphatidylinositol-3,4,5-trisphosphate 5-phosphatase activity"/>
    <property type="evidence" value="ECO:0007669"/>
    <property type="project" value="UniProtKB-EC"/>
</dbReference>
<evidence type="ECO:0000313" key="16">
    <source>
        <dbReference type="Ensembl" id="ENSGMOP00000026821.1"/>
    </source>
</evidence>
<dbReference type="InterPro" id="IPR036691">
    <property type="entry name" value="Endo/exonu/phosph_ase_sf"/>
</dbReference>
<dbReference type="PANTHER" id="PTHR46051">
    <property type="entry name" value="SH2 DOMAIN-CONTAINING PROTEIN"/>
    <property type="match status" value="1"/>
</dbReference>
<dbReference type="Proteomes" id="UP000694546">
    <property type="component" value="Chromosome 10"/>
</dbReference>
<dbReference type="Pfam" id="PF24147">
    <property type="entry name" value="C2_SHIP1-2_2nd"/>
    <property type="match status" value="1"/>
</dbReference>
<evidence type="ECO:0000256" key="13">
    <source>
        <dbReference type="PROSITE-ProRule" id="PRU00191"/>
    </source>
</evidence>
<reference evidence="16" key="2">
    <citation type="submission" date="2025-09" db="UniProtKB">
        <authorList>
            <consortium name="Ensembl"/>
        </authorList>
    </citation>
    <scope>IDENTIFICATION</scope>
</reference>
<dbReference type="Ensembl" id="ENSGMOT00000041986.1">
    <property type="protein sequence ID" value="ENSGMOP00000026821.1"/>
    <property type="gene ID" value="ENSGMOG00000004160.2"/>
</dbReference>
<dbReference type="FunFam" id="3.60.10.10:FF:000005">
    <property type="entry name" value="phosphatidylinositol 3,4,5-trisphosphate 5-phosphatase 1"/>
    <property type="match status" value="1"/>
</dbReference>
<dbReference type="PANTHER" id="PTHR46051:SF8">
    <property type="entry name" value="PHOSPHATIDYLINOSITOL 3,4,5-TRISPHOSPHATE 5-PHOSPHATASE 2B"/>
    <property type="match status" value="1"/>
</dbReference>
<reference evidence="16" key="1">
    <citation type="submission" date="2025-08" db="UniProtKB">
        <authorList>
            <consortium name="Ensembl"/>
        </authorList>
    </citation>
    <scope>IDENTIFICATION</scope>
</reference>
<proteinExistence type="inferred from homology"/>
<dbReference type="EC" id="3.1.3.86" evidence="4"/>
<evidence type="ECO:0000256" key="7">
    <source>
        <dbReference type="ARBA" id="ARBA00022801"/>
    </source>
</evidence>
<keyword evidence="10 13" id="KW-0727">SH2 domain</keyword>
<dbReference type="AlphaFoldDB" id="A0A8C5A5E5"/>
<evidence type="ECO:0000256" key="2">
    <source>
        <dbReference type="ARBA" id="ARBA00004245"/>
    </source>
</evidence>
<evidence type="ECO:0000256" key="1">
    <source>
        <dbReference type="ARBA" id="ARBA00004170"/>
    </source>
</evidence>
<dbReference type="Gene3D" id="3.30.505.10">
    <property type="entry name" value="SH2 domain"/>
    <property type="match status" value="1"/>
</dbReference>
<dbReference type="GO" id="GO:0007155">
    <property type="term" value="P:cell adhesion"/>
    <property type="evidence" value="ECO:0007669"/>
    <property type="project" value="UniProtKB-KW"/>
</dbReference>
<dbReference type="InterPro" id="IPR036860">
    <property type="entry name" value="SH2_dom_sf"/>
</dbReference>
<accession>A0A8C5A5E5</accession>
<feature type="domain" description="SH2" evidence="15">
    <location>
        <begin position="20"/>
        <end position="116"/>
    </location>
</feature>
<comment type="similarity">
    <text evidence="3">Belongs to the inositol 1,4,5-trisphosphate 5-phosphatase family.</text>
</comment>
<organism evidence="16 17">
    <name type="scientific">Gadus morhua</name>
    <name type="common">Atlantic cod</name>
    <dbReference type="NCBI Taxonomy" id="8049"/>
    <lineage>
        <taxon>Eukaryota</taxon>
        <taxon>Metazoa</taxon>
        <taxon>Chordata</taxon>
        <taxon>Craniata</taxon>
        <taxon>Vertebrata</taxon>
        <taxon>Euteleostomi</taxon>
        <taxon>Actinopterygii</taxon>
        <taxon>Neopterygii</taxon>
        <taxon>Teleostei</taxon>
        <taxon>Neoteleostei</taxon>
        <taxon>Acanthomorphata</taxon>
        <taxon>Zeiogadaria</taxon>
        <taxon>Gadariae</taxon>
        <taxon>Gadiformes</taxon>
        <taxon>Gadoidei</taxon>
        <taxon>Gadidae</taxon>
        <taxon>Gadus</taxon>
    </lineage>
</organism>
<gene>
    <name evidence="16" type="primary">inppl1b</name>
</gene>
<evidence type="ECO:0000256" key="3">
    <source>
        <dbReference type="ARBA" id="ARBA00008734"/>
    </source>
</evidence>
<sequence length="628" mass="70562">HLHGNGTPDPGGPRRGSGSGLRRRISRVQAEELLARAGRDGSYLVRASESVAGAYALCLLFQRHVHTYRILPDAEGLLAVQVSRPQGRSDQCPPPYPTPLSFQKREAFCMLLQLMKTRHAKLGEPDLLSVFVGTWNMGSPPPRDLTSWVTCCGLGRTPDESTASLAHDVYALGTQENPQGEREWTEHLRTTLRGCTHLDYKQVAVQSLWNMRLVVLVKPEHEGRISHVNTASVKTGLGNTLGNKGAVGVSFHFNGTSFGFVNCHLSSGSEKVIRRNQNFVDILRLLSLGDKQLNAFDISLRFTHLFWCGDLNYRLDLDVQDILKHVSKREFEELMCADQLTRERQKNKAFLNFKEEKICFPPTYRYERGSRGCYLWQKYKTSGVRVNVPSWCDRVLWRTYPEAHLNCTSYGCTDDIFTSDHSPVFGTFQVGVSSLPGSKTGDTERARIELERLEAIVKTASKSKFFVEFHSACLEETRRSSENDSQSCDVPGFLKLGWSAKQLPKLLPVASDVDYLQDQHLLLSIKSCDGFESYGECCVALRSPSGPLEQFETFLSHRGEEMGTIRGHVKVHVPADYRRAARSKIYGWSTKATGPELSLCHHFLLNFRFQLTLFSCETLSASSICLLN</sequence>
<name>A0A8C5A5E5_GADMO</name>
<dbReference type="GO" id="GO:0004445">
    <property type="term" value="F:inositol-polyphosphate 5-phosphatase activity"/>
    <property type="evidence" value="ECO:0007669"/>
    <property type="project" value="TreeGrafter"/>
</dbReference>
<dbReference type="InterPro" id="IPR000300">
    <property type="entry name" value="IPPc"/>
</dbReference>
<dbReference type="SMART" id="SM00252">
    <property type="entry name" value="SH2"/>
    <property type="match status" value="1"/>
</dbReference>
<keyword evidence="7" id="KW-0378">Hydrolase</keyword>
<dbReference type="SUPFAM" id="SSF56219">
    <property type="entry name" value="DNase I-like"/>
    <property type="match status" value="1"/>
</dbReference>
<dbReference type="GO" id="GO:0043569">
    <property type="term" value="P:negative regulation of insulin-like growth factor receptor signaling pathway"/>
    <property type="evidence" value="ECO:0007669"/>
    <property type="project" value="TreeGrafter"/>
</dbReference>
<dbReference type="GeneTree" id="ENSGT00940000166245"/>
<dbReference type="GO" id="GO:0002376">
    <property type="term" value="P:immune system process"/>
    <property type="evidence" value="ECO:0007669"/>
    <property type="project" value="UniProtKB-KW"/>
</dbReference>
<evidence type="ECO:0000256" key="11">
    <source>
        <dbReference type="ARBA" id="ARBA00023136"/>
    </source>
</evidence>
<dbReference type="PROSITE" id="PS50001">
    <property type="entry name" value="SH2"/>
    <property type="match status" value="1"/>
</dbReference>
<dbReference type="InterPro" id="IPR057509">
    <property type="entry name" value="C2_SHIP1-2_2nd"/>
</dbReference>
<evidence type="ECO:0000313" key="17">
    <source>
        <dbReference type="Proteomes" id="UP000694546"/>
    </source>
</evidence>
<keyword evidence="17" id="KW-1185">Reference proteome</keyword>
<dbReference type="GO" id="GO:0046856">
    <property type="term" value="P:phosphatidylinositol dephosphorylation"/>
    <property type="evidence" value="ECO:0007669"/>
    <property type="project" value="InterPro"/>
</dbReference>
<evidence type="ECO:0000256" key="12">
    <source>
        <dbReference type="ARBA" id="ARBA00023212"/>
    </source>
</evidence>
<comment type="subcellular location">
    <subcellularLocation>
        <location evidence="2">Cytoplasm</location>
        <location evidence="2">Cytoskeleton</location>
    </subcellularLocation>
    <subcellularLocation>
        <location evidence="1">Membrane</location>
        <topology evidence="1">Peripheral membrane protein</topology>
    </subcellularLocation>
</comment>
<keyword evidence="12" id="KW-0206">Cytoskeleton</keyword>
<evidence type="ECO:0000256" key="6">
    <source>
        <dbReference type="ARBA" id="ARBA00022553"/>
    </source>
</evidence>
<evidence type="ECO:0000256" key="14">
    <source>
        <dbReference type="SAM" id="MobiDB-lite"/>
    </source>
</evidence>
<dbReference type="SMART" id="SM00128">
    <property type="entry name" value="IPPc"/>
    <property type="match status" value="1"/>
</dbReference>
<dbReference type="Pfam" id="PF00017">
    <property type="entry name" value="SH2"/>
    <property type="match status" value="1"/>
</dbReference>
<keyword evidence="8" id="KW-0391">Immunity</keyword>
<keyword evidence="11" id="KW-0472">Membrane</keyword>
<evidence type="ECO:0000259" key="15">
    <source>
        <dbReference type="PROSITE" id="PS50001"/>
    </source>
</evidence>
<keyword evidence="6" id="KW-0597">Phosphoprotein</keyword>
<evidence type="ECO:0000256" key="5">
    <source>
        <dbReference type="ARBA" id="ARBA00022490"/>
    </source>
</evidence>
<dbReference type="Pfam" id="PF22669">
    <property type="entry name" value="Exo_endo_phos2"/>
    <property type="match status" value="1"/>
</dbReference>
<protein>
    <recommendedName>
        <fullName evidence="4">phosphatidylinositol-3,4,5-trisphosphate 5-phosphatase</fullName>
        <ecNumber evidence="4">3.1.3.86</ecNumber>
    </recommendedName>
</protein>
<evidence type="ECO:0000256" key="8">
    <source>
        <dbReference type="ARBA" id="ARBA00022859"/>
    </source>
</evidence>
<dbReference type="GO" id="GO:0005856">
    <property type="term" value="C:cytoskeleton"/>
    <property type="evidence" value="ECO:0007669"/>
    <property type="project" value="UniProtKB-SubCell"/>
</dbReference>
<dbReference type="InterPro" id="IPR000980">
    <property type="entry name" value="SH2"/>
</dbReference>
<dbReference type="GO" id="GO:0050776">
    <property type="term" value="P:regulation of immune response"/>
    <property type="evidence" value="ECO:0007669"/>
    <property type="project" value="TreeGrafter"/>
</dbReference>
<dbReference type="GO" id="GO:0005829">
    <property type="term" value="C:cytosol"/>
    <property type="evidence" value="ECO:0007669"/>
    <property type="project" value="TreeGrafter"/>
</dbReference>
<dbReference type="Gene3D" id="3.60.10.10">
    <property type="entry name" value="Endonuclease/exonuclease/phosphatase"/>
    <property type="match status" value="1"/>
</dbReference>
<dbReference type="GO" id="GO:0016020">
    <property type="term" value="C:membrane"/>
    <property type="evidence" value="ECO:0007669"/>
    <property type="project" value="UniProtKB-SubCell"/>
</dbReference>
<evidence type="ECO:0000256" key="4">
    <source>
        <dbReference type="ARBA" id="ARBA00012981"/>
    </source>
</evidence>
<dbReference type="SUPFAM" id="SSF55550">
    <property type="entry name" value="SH2 domain"/>
    <property type="match status" value="1"/>
</dbReference>
<evidence type="ECO:0000256" key="10">
    <source>
        <dbReference type="ARBA" id="ARBA00022999"/>
    </source>
</evidence>
<keyword evidence="9" id="KW-0130">Cell adhesion</keyword>
<keyword evidence="5" id="KW-0963">Cytoplasm</keyword>
<feature type="region of interest" description="Disordered" evidence="14">
    <location>
        <begin position="1"/>
        <end position="22"/>
    </location>
</feature>
<evidence type="ECO:0000256" key="9">
    <source>
        <dbReference type="ARBA" id="ARBA00022889"/>
    </source>
</evidence>